<dbReference type="PANTHER" id="PTHR30569:SF0">
    <property type="entry name" value="CYTOSINE PERMEASE"/>
    <property type="match status" value="1"/>
</dbReference>
<feature type="transmembrane region" description="Helical" evidence="6">
    <location>
        <begin position="63"/>
        <end position="85"/>
    </location>
</feature>
<evidence type="ECO:0000313" key="8">
    <source>
        <dbReference type="Proteomes" id="UP000196138"/>
    </source>
</evidence>
<dbReference type="AlphaFoldDB" id="A0A1Y0ETB7"/>
<feature type="transmembrane region" description="Helical" evidence="6">
    <location>
        <begin position="349"/>
        <end position="370"/>
    </location>
</feature>
<reference evidence="7 8" key="1">
    <citation type="submission" date="2017-05" db="EMBL/GenBank/DDBJ databases">
        <authorList>
            <person name="Song R."/>
            <person name="Chenine A.L."/>
            <person name="Ruprecht R.M."/>
        </authorList>
    </citation>
    <scope>NUCLEOTIDE SEQUENCE [LARGE SCALE GENOMIC DNA]</scope>
    <source>
        <strain evidence="7 8">DSM 26136</strain>
    </source>
</reference>
<name>A0A1Y0ETB7_9BURK</name>
<dbReference type="KEGG" id="cser:CCO03_10540"/>
<feature type="transmembrane region" description="Helical" evidence="6">
    <location>
        <begin position="408"/>
        <end position="429"/>
    </location>
</feature>
<organism evidence="7 8">
    <name type="scientific">Comamonas serinivorans</name>
    <dbReference type="NCBI Taxonomy" id="1082851"/>
    <lineage>
        <taxon>Bacteria</taxon>
        <taxon>Pseudomonadati</taxon>
        <taxon>Pseudomonadota</taxon>
        <taxon>Betaproteobacteria</taxon>
        <taxon>Burkholderiales</taxon>
        <taxon>Comamonadaceae</taxon>
        <taxon>Comamonas</taxon>
    </lineage>
</organism>
<feature type="transmembrane region" description="Helical" evidence="6">
    <location>
        <begin position="326"/>
        <end position="343"/>
    </location>
</feature>
<feature type="transmembrane region" description="Helical" evidence="6">
    <location>
        <begin position="278"/>
        <end position="297"/>
    </location>
</feature>
<gene>
    <name evidence="7" type="ORF">CCO03_10540</name>
</gene>
<evidence type="ECO:0000256" key="2">
    <source>
        <dbReference type="ARBA" id="ARBA00008974"/>
    </source>
</evidence>
<evidence type="ECO:0000256" key="4">
    <source>
        <dbReference type="ARBA" id="ARBA00022989"/>
    </source>
</evidence>
<evidence type="ECO:0000256" key="6">
    <source>
        <dbReference type="SAM" id="Phobius"/>
    </source>
</evidence>
<dbReference type="Gene3D" id="1.10.4160.10">
    <property type="entry name" value="Hydantoin permease"/>
    <property type="match status" value="1"/>
</dbReference>
<accession>A0A1Y0ETB7</accession>
<proteinExistence type="inferred from homology"/>
<keyword evidence="8" id="KW-1185">Reference proteome</keyword>
<dbReference type="OrthoDB" id="5444231at2"/>
<keyword evidence="4 6" id="KW-1133">Transmembrane helix</keyword>
<feature type="transmembrane region" description="Helical" evidence="6">
    <location>
        <begin position="382"/>
        <end position="402"/>
    </location>
</feature>
<comment type="similarity">
    <text evidence="2">Belongs to the purine-cytosine permease (2.A.39) family.</text>
</comment>
<sequence>MTVSPPPAAQGSVTNHSLQVVAAHERVFAWHNHAALWFSLGVGLLVLQMGALIAPALGFTGALWVIAGGSLLGAALLAWVAHIGATHGLASAGLMHAVMGRRFAQLPVLLNIVQLLGWGAFELVVMREATVAIVSRLGWIGAGTSAALWATLAWGALLTLLMTLPMVRLVRQLIARVALPLVVLALLWISWQLLGQAHTQGWAALTATPGNGSMSRLSALDLVIAMPVSWLPLVADYARHGRSAKGAFWGTWAGFALANAWCYGLGVLIATLMPGTEMMAAVLLVQGGLLALALVLLDEVDNAYGDTYSAAMSAHSLLPRRSVRHWAVVVALACTVLAIVLQMHSLEPFLILLSSVFTPLFGVIVGSLAGRRDVAGLLSRAPAVNGGAVAIWLLGIGGYHALAQWAPHWGSALPAFALTLGLSALLRVVHQPAAARSMA</sequence>
<feature type="transmembrane region" description="Helical" evidence="6">
    <location>
        <begin position="34"/>
        <end position="57"/>
    </location>
</feature>
<dbReference type="Pfam" id="PF02133">
    <property type="entry name" value="Transp_cyt_pur"/>
    <property type="match status" value="1"/>
</dbReference>
<feature type="transmembrane region" description="Helical" evidence="6">
    <location>
        <begin position="247"/>
        <end position="272"/>
    </location>
</feature>
<protein>
    <submittedName>
        <fullName evidence="7">Allantoin permease</fullName>
    </submittedName>
</protein>
<feature type="transmembrane region" description="Helical" evidence="6">
    <location>
        <begin position="137"/>
        <end position="161"/>
    </location>
</feature>
<dbReference type="GO" id="GO:0005886">
    <property type="term" value="C:plasma membrane"/>
    <property type="evidence" value="ECO:0007669"/>
    <property type="project" value="TreeGrafter"/>
</dbReference>
<dbReference type="InterPro" id="IPR001248">
    <property type="entry name" value="Pur-cyt_permease"/>
</dbReference>
<dbReference type="RefSeq" id="WP_087284539.1">
    <property type="nucleotide sequence ID" value="NZ_CP021455.1"/>
</dbReference>
<evidence type="ECO:0000256" key="1">
    <source>
        <dbReference type="ARBA" id="ARBA00004141"/>
    </source>
</evidence>
<feature type="transmembrane region" description="Helical" evidence="6">
    <location>
        <begin position="106"/>
        <end position="125"/>
    </location>
</feature>
<dbReference type="GO" id="GO:0015209">
    <property type="term" value="F:cytosine transmembrane transporter activity"/>
    <property type="evidence" value="ECO:0007669"/>
    <property type="project" value="InterPro"/>
</dbReference>
<dbReference type="InterPro" id="IPR030191">
    <property type="entry name" value="CodB"/>
</dbReference>
<keyword evidence="3 6" id="KW-0812">Transmembrane</keyword>
<evidence type="ECO:0000256" key="3">
    <source>
        <dbReference type="ARBA" id="ARBA00022692"/>
    </source>
</evidence>
<dbReference type="PANTHER" id="PTHR30569">
    <property type="entry name" value="CYTOSINE TRANSPORTER CODB"/>
    <property type="match status" value="1"/>
</dbReference>
<keyword evidence="5 6" id="KW-0472">Membrane</keyword>
<dbReference type="Proteomes" id="UP000196138">
    <property type="component" value="Chromosome"/>
</dbReference>
<evidence type="ECO:0000256" key="5">
    <source>
        <dbReference type="ARBA" id="ARBA00023136"/>
    </source>
</evidence>
<evidence type="ECO:0000313" key="7">
    <source>
        <dbReference type="EMBL" id="ARU06778.1"/>
    </source>
</evidence>
<dbReference type="EMBL" id="CP021455">
    <property type="protein sequence ID" value="ARU06778.1"/>
    <property type="molecule type" value="Genomic_DNA"/>
</dbReference>
<comment type="subcellular location">
    <subcellularLocation>
        <location evidence="1">Membrane</location>
        <topology evidence="1">Multi-pass membrane protein</topology>
    </subcellularLocation>
</comment>
<feature type="transmembrane region" description="Helical" evidence="6">
    <location>
        <begin position="173"/>
        <end position="194"/>
    </location>
</feature>